<evidence type="ECO:0000313" key="9">
    <source>
        <dbReference type="Proteomes" id="UP000000598"/>
    </source>
</evidence>
<evidence type="ECO:0000256" key="4">
    <source>
        <dbReference type="ARBA" id="ARBA00022927"/>
    </source>
</evidence>
<dbReference type="eggNOG" id="KOG1107">
    <property type="taxonomic scope" value="Eukaryota"/>
</dbReference>
<keyword evidence="5" id="KW-0472">Membrane</keyword>
<keyword evidence="9" id="KW-1185">Reference proteome</keyword>
<dbReference type="InParanoid" id="Q6CW25"/>
<dbReference type="GO" id="GO:0030906">
    <property type="term" value="C:retromer, cargo-selective complex"/>
    <property type="evidence" value="ECO:0007669"/>
    <property type="project" value="InterPro"/>
</dbReference>
<keyword evidence="3 6" id="KW-0813">Transport</keyword>
<dbReference type="EMBL" id="CR382122">
    <property type="protein sequence ID" value="CAH02257.1"/>
    <property type="molecule type" value="Genomic_DNA"/>
</dbReference>
<dbReference type="PaxDb" id="284590-Q6CW25"/>
<dbReference type="GO" id="GO:0005829">
    <property type="term" value="C:cytosol"/>
    <property type="evidence" value="ECO:0007669"/>
    <property type="project" value="GOC"/>
</dbReference>
<accession>Q6CW25</accession>
<evidence type="ECO:0000256" key="5">
    <source>
        <dbReference type="ARBA" id="ARBA00023136"/>
    </source>
</evidence>
<gene>
    <name evidence="8" type="ORF">KLLA0_B07535g</name>
</gene>
<dbReference type="FunFam" id="1.25.40.660:FF:000007">
    <property type="entry name" value="Vacuolar protein sorting-associated protein 35"/>
    <property type="match status" value="1"/>
</dbReference>
<dbReference type="OMA" id="YIRSREY"/>
<dbReference type="InterPro" id="IPR042491">
    <property type="entry name" value="Vps35_C"/>
</dbReference>
<dbReference type="PIRSF" id="PIRSF009375">
    <property type="entry name" value="Retromer_Vps35"/>
    <property type="match status" value="1"/>
</dbReference>
<evidence type="ECO:0000313" key="8">
    <source>
        <dbReference type="EMBL" id="CAH02257.1"/>
    </source>
</evidence>
<evidence type="ECO:0000256" key="7">
    <source>
        <dbReference type="SAM" id="MobiDB-lite"/>
    </source>
</evidence>
<feature type="region of interest" description="Disordered" evidence="7">
    <location>
        <begin position="316"/>
        <end position="336"/>
    </location>
</feature>
<dbReference type="Gene3D" id="1.25.40.660">
    <property type="entry name" value="Vacuolar protein sorting-associated protein 35, helical subcomplex Vps35-C"/>
    <property type="match status" value="1"/>
</dbReference>
<dbReference type="Proteomes" id="UP000000598">
    <property type="component" value="Chromosome B"/>
</dbReference>
<evidence type="ECO:0000256" key="6">
    <source>
        <dbReference type="PIRNR" id="PIRNR009375"/>
    </source>
</evidence>
<comment type="subcellular location">
    <subcellularLocation>
        <location evidence="1">Membrane</location>
        <topology evidence="1">Peripheral membrane protein</topology>
    </subcellularLocation>
</comment>
<evidence type="ECO:0000256" key="1">
    <source>
        <dbReference type="ARBA" id="ARBA00004170"/>
    </source>
</evidence>
<evidence type="ECO:0000256" key="3">
    <source>
        <dbReference type="ARBA" id="ARBA00022448"/>
    </source>
</evidence>
<dbReference type="HOGENOM" id="CLU_005836_0_0_1"/>
<dbReference type="FunCoup" id="Q6CW25">
    <property type="interactions" value="1355"/>
</dbReference>
<sequence length="879" mass="101827">MSAYSDNMEQAISHIKQQTILMQRSLTQKKLMDALKHCSDMLKELRNPDLSPKLYYELYIIIFDSLSILSQYLVENHPTRHHLADLYELVQYTGNILPRLYLMLTVGVSFMQTKDCPAEEVLKDMIEMCRGVQHPIRGLFLRYYLSQRTKQSLTSDISLDKKFDIQFIITNFIEMNKLWVRLQHQGPLRERDLRTKERKELQILIGSNLVRLSQILDDSFALYRDEVLPQILEQVIQCRDVVSQTYLLDVICQVFPDEFHLGTLSQLLDTTLKLNPDVVINKVVLSLIARLNGFWDRQDDPNAIIQNLNHLKLDSNTDEEEHSADDGESTAEKLDSEPVSRNKFDLFFVFWKYLTKITEERPDLPLHEIIPLVHSIMLLSLKWYPSNLSNVDILYKFCWEKYQDFGKDIPEECEQSFKELFIYPLSTDNFYEIITTCDSFQKLLSVQSITLQKSIINSILDKMVETNTKITDKQHLDKLGAICEPIISVPNNKPKTSILTVSDDLDSELTFFNPEQEKLAKLVHLIYHKNVDINTELLLICKKWYYNGGKQLRFTYPALITAFWKLIRKLHFKSLKRPERKEDYNAKIKQLFKYVSRCNTDLFNVCGLSISDLIFKLNLQTAAIADQLTLSEISYDFFSQAFTIFEESLSDSKVQFQALVNMAQVLQKTRSLYNDEGYYDTLITRCTLHGSKLLKKTDQCRAVYLCSHLWWATELTLIGEEEGVTKNFFREGKRVLECLQRSLRVADSIMDNVQSCQLMVEILGSCCYYFIHGDESETHVGVKYIAGLVELIQANLKGLQLEESGEVQDFTAPSQTIVIGCDGSYICKTLSSSTCMVSSKIPNVRIPDLIAVPVSYFERTLEYIENQKQVDYRFNAITT</sequence>
<protein>
    <recommendedName>
        <fullName evidence="6">Vacuolar protein sorting-associated protein 35</fullName>
    </recommendedName>
</protein>
<reference evidence="8 9" key="1">
    <citation type="journal article" date="2004" name="Nature">
        <title>Genome evolution in yeasts.</title>
        <authorList>
            <consortium name="Genolevures"/>
            <person name="Dujon B."/>
            <person name="Sherman D."/>
            <person name="Fischer G."/>
            <person name="Durrens P."/>
            <person name="Casaregola S."/>
            <person name="Lafontaine I."/>
            <person name="de Montigny J."/>
            <person name="Marck C."/>
            <person name="Neuveglise C."/>
            <person name="Talla E."/>
            <person name="Goffard N."/>
            <person name="Frangeul L."/>
            <person name="Aigle M."/>
            <person name="Anthouard V."/>
            <person name="Babour A."/>
            <person name="Barbe V."/>
            <person name="Barnay S."/>
            <person name="Blanchin S."/>
            <person name="Beckerich J.M."/>
            <person name="Beyne E."/>
            <person name="Bleykasten C."/>
            <person name="Boisrame A."/>
            <person name="Boyer J."/>
            <person name="Cattolico L."/>
            <person name="Confanioleri F."/>
            <person name="de Daruvar A."/>
            <person name="Despons L."/>
            <person name="Fabre E."/>
            <person name="Fairhead C."/>
            <person name="Ferry-Dumazet H."/>
            <person name="Groppi A."/>
            <person name="Hantraye F."/>
            <person name="Hennequin C."/>
            <person name="Jauniaux N."/>
            <person name="Joyet P."/>
            <person name="Kachouri R."/>
            <person name="Kerrest A."/>
            <person name="Koszul R."/>
            <person name="Lemaire M."/>
            <person name="Lesur I."/>
            <person name="Ma L."/>
            <person name="Muller H."/>
            <person name="Nicaud J.M."/>
            <person name="Nikolski M."/>
            <person name="Oztas S."/>
            <person name="Ozier-Kalogeropoulos O."/>
            <person name="Pellenz S."/>
            <person name="Potier S."/>
            <person name="Richard G.F."/>
            <person name="Straub M.L."/>
            <person name="Suleau A."/>
            <person name="Swennene D."/>
            <person name="Tekaia F."/>
            <person name="Wesolowski-Louvel M."/>
            <person name="Westhof E."/>
            <person name="Wirth B."/>
            <person name="Zeniou-Meyer M."/>
            <person name="Zivanovic I."/>
            <person name="Bolotin-Fukuhara M."/>
            <person name="Thierry A."/>
            <person name="Bouchier C."/>
            <person name="Caudron B."/>
            <person name="Scarpelli C."/>
            <person name="Gaillardin C."/>
            <person name="Weissenbach J."/>
            <person name="Wincker P."/>
            <person name="Souciet J.L."/>
        </authorList>
    </citation>
    <scope>NUCLEOTIDE SEQUENCE [LARGE SCALE GENOMIC DNA]</scope>
    <source>
        <strain evidence="9">ATCC 8585 / CBS 2359 / DSM 70799 / NBRC 1267 / NRRL Y-1140 / WM37</strain>
    </source>
</reference>
<dbReference type="AlphaFoldDB" id="Q6CW25"/>
<proteinExistence type="inferred from homology"/>
<comment type="similarity">
    <text evidence="2 6">Belongs to the VPS35 family.</text>
</comment>
<dbReference type="STRING" id="284590.Q6CW25"/>
<dbReference type="GO" id="GO:0042147">
    <property type="term" value="P:retrograde transport, endosome to Golgi"/>
    <property type="evidence" value="ECO:0007669"/>
    <property type="project" value="InterPro"/>
</dbReference>
<evidence type="ECO:0000256" key="2">
    <source>
        <dbReference type="ARBA" id="ARBA00006536"/>
    </source>
</evidence>
<dbReference type="GO" id="GO:0006886">
    <property type="term" value="P:intracellular protein transport"/>
    <property type="evidence" value="ECO:0007669"/>
    <property type="project" value="TreeGrafter"/>
</dbReference>
<dbReference type="GO" id="GO:0005770">
    <property type="term" value="C:late endosome"/>
    <property type="evidence" value="ECO:0007669"/>
    <property type="project" value="TreeGrafter"/>
</dbReference>
<organism evidence="8 9">
    <name type="scientific">Kluyveromyces lactis (strain ATCC 8585 / CBS 2359 / DSM 70799 / NBRC 1267 / NRRL Y-1140 / WM37)</name>
    <name type="common">Yeast</name>
    <name type="synonym">Candida sphaerica</name>
    <dbReference type="NCBI Taxonomy" id="284590"/>
    <lineage>
        <taxon>Eukaryota</taxon>
        <taxon>Fungi</taxon>
        <taxon>Dikarya</taxon>
        <taxon>Ascomycota</taxon>
        <taxon>Saccharomycotina</taxon>
        <taxon>Saccharomycetes</taxon>
        <taxon>Saccharomycetales</taxon>
        <taxon>Saccharomycetaceae</taxon>
        <taxon>Kluyveromyces</taxon>
    </lineage>
</organism>
<dbReference type="KEGG" id="kla:KLLA0_B07535g"/>
<dbReference type="InterPro" id="IPR005378">
    <property type="entry name" value="Vps35"/>
</dbReference>
<dbReference type="Pfam" id="PF03635">
    <property type="entry name" value="Vps35"/>
    <property type="match status" value="1"/>
</dbReference>
<name>Q6CW25_KLULA</name>
<comment type="function">
    <text evidence="6">Plays a role in vesicular protein sorting.</text>
</comment>
<dbReference type="PANTHER" id="PTHR11099">
    <property type="entry name" value="VACUOLAR SORTING PROTEIN 35"/>
    <property type="match status" value="1"/>
</dbReference>
<feature type="compositionally biased region" description="Acidic residues" evidence="7">
    <location>
        <begin position="316"/>
        <end position="329"/>
    </location>
</feature>
<keyword evidence="4 6" id="KW-0653">Protein transport</keyword>
<dbReference type="PANTHER" id="PTHR11099:SF0">
    <property type="entry name" value="VACUOLAR PROTEIN SORTING-ASSOCIATED PROTEIN 35"/>
    <property type="match status" value="1"/>
</dbReference>